<dbReference type="PANTHER" id="PTHR36111">
    <property type="entry name" value="INNER MEMBRANE PROTEIN-RELATED"/>
    <property type="match status" value="1"/>
</dbReference>
<dbReference type="InterPro" id="IPR007563">
    <property type="entry name" value="DUF554"/>
</dbReference>
<proteinExistence type="predicted"/>
<dbReference type="Proteomes" id="UP000824128">
    <property type="component" value="Unassembled WGS sequence"/>
</dbReference>
<sequence>MLGTIVNAGAVVLGGGLGLLLKKGLPARISEAIMGGVGLVVLYIGVSGALAGENVLVAVLSVVLGGALGAWMDIDAALNRLGARAQAAFAGGGGKSGADGADGAGGGSRFAEGFVSASLLFCVGAMAVVGSLQSGLTGEHSTLFAKALIDGVSAMVFASAMGAGVLLSAAAVLLYQGAITLLASLLAPVLSDAAVAEMTCAGSLLIVGIGLNLLGLTKLKLANYLPAVFLPLLLVQAL</sequence>
<keyword evidence="1" id="KW-1133">Transmembrane helix</keyword>
<dbReference type="EMBL" id="DVNZ01000034">
    <property type="protein sequence ID" value="HIU93724.1"/>
    <property type="molecule type" value="Genomic_DNA"/>
</dbReference>
<evidence type="ECO:0000313" key="2">
    <source>
        <dbReference type="EMBL" id="HIU93724.1"/>
    </source>
</evidence>
<evidence type="ECO:0000256" key="1">
    <source>
        <dbReference type="SAM" id="Phobius"/>
    </source>
</evidence>
<feature type="transmembrane region" description="Helical" evidence="1">
    <location>
        <begin position="56"/>
        <end position="74"/>
    </location>
</feature>
<dbReference type="Pfam" id="PF04474">
    <property type="entry name" value="DUF554"/>
    <property type="match status" value="1"/>
</dbReference>
<name>A0A9D1N2V1_9FIRM</name>
<comment type="caution">
    <text evidence="2">The sequence shown here is derived from an EMBL/GenBank/DDBJ whole genome shotgun (WGS) entry which is preliminary data.</text>
</comment>
<feature type="transmembrane region" description="Helical" evidence="1">
    <location>
        <begin position="6"/>
        <end position="25"/>
    </location>
</feature>
<accession>A0A9D1N2V1</accession>
<dbReference type="PANTHER" id="PTHR36111:SF2">
    <property type="entry name" value="INNER MEMBRANE PROTEIN"/>
    <property type="match status" value="1"/>
</dbReference>
<reference evidence="2" key="1">
    <citation type="submission" date="2020-10" db="EMBL/GenBank/DDBJ databases">
        <authorList>
            <person name="Gilroy R."/>
        </authorList>
    </citation>
    <scope>NUCLEOTIDE SEQUENCE</scope>
    <source>
        <strain evidence="2">ChiGjej2B2-16831</strain>
    </source>
</reference>
<feature type="transmembrane region" description="Helical" evidence="1">
    <location>
        <begin position="32"/>
        <end position="50"/>
    </location>
</feature>
<keyword evidence="1" id="KW-0472">Membrane</keyword>
<reference evidence="2" key="2">
    <citation type="journal article" date="2021" name="PeerJ">
        <title>Extensive microbial diversity within the chicken gut microbiome revealed by metagenomics and culture.</title>
        <authorList>
            <person name="Gilroy R."/>
            <person name="Ravi A."/>
            <person name="Getino M."/>
            <person name="Pursley I."/>
            <person name="Horton D.L."/>
            <person name="Alikhan N.F."/>
            <person name="Baker D."/>
            <person name="Gharbi K."/>
            <person name="Hall N."/>
            <person name="Watson M."/>
            <person name="Adriaenssens E.M."/>
            <person name="Foster-Nyarko E."/>
            <person name="Jarju S."/>
            <person name="Secka A."/>
            <person name="Antonio M."/>
            <person name="Oren A."/>
            <person name="Chaudhuri R.R."/>
            <person name="La Ragione R."/>
            <person name="Hildebrand F."/>
            <person name="Pallen M.J."/>
        </authorList>
    </citation>
    <scope>NUCLEOTIDE SEQUENCE</scope>
    <source>
        <strain evidence="2">ChiGjej2B2-16831</strain>
    </source>
</reference>
<organism evidence="2 3">
    <name type="scientific">Candidatus Aphodomorpha intestinavium</name>
    <dbReference type="NCBI Taxonomy" id="2840672"/>
    <lineage>
        <taxon>Bacteria</taxon>
        <taxon>Bacillati</taxon>
        <taxon>Bacillota</taxon>
        <taxon>Clostridia</taxon>
        <taxon>Eubacteriales</taxon>
        <taxon>Candidatus Aphodomorpha</taxon>
    </lineage>
</organism>
<dbReference type="AlphaFoldDB" id="A0A9D1N2V1"/>
<feature type="transmembrane region" description="Helical" evidence="1">
    <location>
        <begin position="152"/>
        <end position="175"/>
    </location>
</feature>
<keyword evidence="1" id="KW-0812">Transmembrane</keyword>
<evidence type="ECO:0000313" key="3">
    <source>
        <dbReference type="Proteomes" id="UP000824128"/>
    </source>
</evidence>
<gene>
    <name evidence="2" type="ORF">IAD24_01055</name>
</gene>
<feature type="transmembrane region" description="Helical" evidence="1">
    <location>
        <begin position="114"/>
        <end position="132"/>
    </location>
</feature>
<feature type="transmembrane region" description="Helical" evidence="1">
    <location>
        <begin position="195"/>
        <end position="215"/>
    </location>
</feature>
<protein>
    <submittedName>
        <fullName evidence="2">DUF554 domain-containing protein</fullName>
    </submittedName>
</protein>